<dbReference type="GO" id="GO:0003700">
    <property type="term" value="F:DNA-binding transcription factor activity"/>
    <property type="evidence" value="ECO:0007669"/>
    <property type="project" value="InterPro"/>
</dbReference>
<reference evidence="3" key="1">
    <citation type="journal article" date="2015" name="Nature">
        <title>Complex archaea that bridge the gap between prokaryotes and eukaryotes.</title>
        <authorList>
            <person name="Spang A."/>
            <person name="Saw J.H."/>
            <person name="Jorgensen S.L."/>
            <person name="Zaremba-Niedzwiedzka K."/>
            <person name="Martijn J."/>
            <person name="Lind A.E."/>
            <person name="van Eijk R."/>
            <person name="Schleper C."/>
            <person name="Guy L."/>
            <person name="Ettema T.J."/>
        </authorList>
    </citation>
    <scope>NUCLEOTIDE SEQUENCE</scope>
</reference>
<proteinExistence type="predicted"/>
<evidence type="ECO:0000313" key="3">
    <source>
        <dbReference type="EMBL" id="KKK72999.1"/>
    </source>
</evidence>
<dbReference type="AlphaFoldDB" id="A0A0F9A334"/>
<accession>A0A0F9A334</accession>
<evidence type="ECO:0000259" key="2">
    <source>
        <dbReference type="PROSITE" id="PS50039"/>
    </source>
</evidence>
<dbReference type="PROSITE" id="PS50039">
    <property type="entry name" value="FORK_HEAD_3"/>
    <property type="match status" value="1"/>
</dbReference>
<comment type="caution">
    <text evidence="3">The sequence shown here is derived from an EMBL/GenBank/DDBJ whole genome shotgun (WGS) entry which is preliminary data.</text>
</comment>
<gene>
    <name evidence="3" type="ORF">LCGC14_2898260</name>
</gene>
<dbReference type="GO" id="GO:0043565">
    <property type="term" value="F:sequence-specific DNA binding"/>
    <property type="evidence" value="ECO:0007669"/>
    <property type="project" value="InterPro"/>
</dbReference>
<name>A0A0F9A334_9ZZZZ</name>
<dbReference type="EMBL" id="LAZR01056987">
    <property type="protein sequence ID" value="KKK72999.1"/>
    <property type="molecule type" value="Genomic_DNA"/>
</dbReference>
<protein>
    <recommendedName>
        <fullName evidence="2">Fork-head domain-containing protein</fullName>
    </recommendedName>
</protein>
<evidence type="ECO:0000256" key="1">
    <source>
        <dbReference type="ARBA" id="ARBA00023125"/>
    </source>
</evidence>
<feature type="domain" description="Fork-head" evidence="2">
    <location>
        <begin position="30"/>
        <end position="117"/>
    </location>
</feature>
<keyword evidence="1" id="KW-0238">DNA-binding</keyword>
<dbReference type="InterPro" id="IPR001766">
    <property type="entry name" value="Fork_head_dom"/>
</dbReference>
<organism evidence="3">
    <name type="scientific">marine sediment metagenome</name>
    <dbReference type="NCBI Taxonomy" id="412755"/>
    <lineage>
        <taxon>unclassified sequences</taxon>
        <taxon>metagenomes</taxon>
        <taxon>ecological metagenomes</taxon>
    </lineage>
</organism>
<sequence>MTQRKYKELYVGQEVAIKRGNGRILALNRYPYPGDARPYVCIGSEDRHSWMDYVRHSELYDCTPQFPRDESHYCQKPNCGQHWALHGDLPERRCPVEDDTASDYDMFDSGYDLPRPSGHFWECLDNG</sequence>